<gene>
    <name evidence="9" type="ORF">EWU23_02120</name>
</gene>
<evidence type="ECO:0000256" key="8">
    <source>
        <dbReference type="PIRNR" id="PIRNR006113"/>
    </source>
</evidence>
<organism evidence="9 10">
    <name type="scientific">Aquirufa beregesia</name>
    <dbReference type="NCBI Taxonomy" id="2516556"/>
    <lineage>
        <taxon>Bacteria</taxon>
        <taxon>Pseudomonadati</taxon>
        <taxon>Bacteroidota</taxon>
        <taxon>Cytophagia</taxon>
        <taxon>Cytophagales</taxon>
        <taxon>Flectobacillaceae</taxon>
        <taxon>Aquirufa</taxon>
    </lineage>
</organism>
<dbReference type="Proteomes" id="UP001318301">
    <property type="component" value="Unassembled WGS sequence"/>
</dbReference>
<keyword evidence="6 8" id="KW-0456">Lyase</keyword>
<dbReference type="PANTHER" id="PTHR12589">
    <property type="entry name" value="PYRUVOYL TETRAHYDROBIOPTERIN SYNTHASE"/>
    <property type="match status" value="1"/>
</dbReference>
<keyword evidence="5 8" id="KW-0862">Zinc</keyword>
<evidence type="ECO:0000256" key="7">
    <source>
        <dbReference type="ARBA" id="ARBA00048807"/>
    </source>
</evidence>
<comment type="catalytic activity">
    <reaction evidence="7 8">
        <text>7,8-dihydroneopterin 3'-triphosphate + H2O = 6-carboxy-5,6,7,8-tetrahydropterin + triphosphate + acetaldehyde + 2 H(+)</text>
        <dbReference type="Rhea" id="RHEA:27966"/>
        <dbReference type="ChEBI" id="CHEBI:15343"/>
        <dbReference type="ChEBI" id="CHEBI:15377"/>
        <dbReference type="ChEBI" id="CHEBI:15378"/>
        <dbReference type="ChEBI" id="CHEBI:18036"/>
        <dbReference type="ChEBI" id="CHEBI:58462"/>
        <dbReference type="ChEBI" id="CHEBI:61032"/>
        <dbReference type="EC" id="4.1.2.50"/>
    </reaction>
</comment>
<dbReference type="InterPro" id="IPR007115">
    <property type="entry name" value="6-PTP_synth/QueD"/>
</dbReference>
<protein>
    <recommendedName>
        <fullName evidence="3 8">6-carboxy-5,6,7,8-tetrahydropterin synthase</fullName>
        <ecNumber evidence="8">4.-.-.-</ecNumber>
    </recommendedName>
</protein>
<keyword evidence="10" id="KW-1185">Reference proteome</keyword>
<evidence type="ECO:0000313" key="10">
    <source>
        <dbReference type="Proteomes" id="UP001318301"/>
    </source>
</evidence>
<dbReference type="PANTHER" id="PTHR12589:SF7">
    <property type="entry name" value="6-PYRUVOYL TETRAHYDROBIOPTERIN SYNTHASE"/>
    <property type="match status" value="1"/>
</dbReference>
<dbReference type="Gene3D" id="3.30.479.10">
    <property type="entry name" value="6-pyruvoyl tetrahydropterin synthase/QueD"/>
    <property type="match status" value="1"/>
</dbReference>
<evidence type="ECO:0000256" key="4">
    <source>
        <dbReference type="ARBA" id="ARBA00022723"/>
    </source>
</evidence>
<comment type="cofactor">
    <cofactor evidence="8">
        <name>Zn(2+)</name>
        <dbReference type="ChEBI" id="CHEBI:29105"/>
    </cofactor>
    <text evidence="8">Binds 1 zinc ion per subunit.</text>
</comment>
<evidence type="ECO:0000313" key="9">
    <source>
        <dbReference type="EMBL" id="NGZ43264.1"/>
    </source>
</evidence>
<dbReference type="EC" id="4.-.-.-" evidence="8"/>
<comment type="pathway">
    <text evidence="1 8">Purine metabolism; 7-cyano-7-deazaguanine biosynthesis.</text>
</comment>
<evidence type="ECO:0000256" key="5">
    <source>
        <dbReference type="ARBA" id="ARBA00022833"/>
    </source>
</evidence>
<proteinExistence type="inferred from homology"/>
<dbReference type="PIRSF" id="PIRSF006113">
    <property type="entry name" value="PTP_synth"/>
    <property type="match status" value="1"/>
</dbReference>
<evidence type="ECO:0000256" key="2">
    <source>
        <dbReference type="ARBA" id="ARBA00008900"/>
    </source>
</evidence>
<keyword evidence="4 8" id="KW-0479">Metal-binding</keyword>
<dbReference type="RefSeq" id="WP_166228332.1">
    <property type="nucleotide sequence ID" value="NZ_CBCSIJ010000001.1"/>
</dbReference>
<dbReference type="EMBL" id="SEWW01000001">
    <property type="protein sequence ID" value="NGZ43264.1"/>
    <property type="molecule type" value="Genomic_DNA"/>
</dbReference>
<evidence type="ECO:0000256" key="1">
    <source>
        <dbReference type="ARBA" id="ARBA00005061"/>
    </source>
</evidence>
<comment type="caution">
    <text evidence="9">The sequence shown here is derived from an EMBL/GenBank/DDBJ whole genome shotgun (WGS) entry which is preliminary data.</text>
</comment>
<evidence type="ECO:0000256" key="6">
    <source>
        <dbReference type="ARBA" id="ARBA00023239"/>
    </source>
</evidence>
<evidence type="ECO:0000256" key="3">
    <source>
        <dbReference type="ARBA" id="ARBA00018141"/>
    </source>
</evidence>
<dbReference type="SUPFAM" id="SSF55620">
    <property type="entry name" value="Tetrahydrobiopterin biosynthesis enzymes-like"/>
    <property type="match status" value="1"/>
</dbReference>
<keyword evidence="8" id="KW-0671">Queuosine biosynthesis</keyword>
<comment type="similarity">
    <text evidence="2 8">Belongs to the PTPS family. QueD subfamily.</text>
</comment>
<sequence>MIELPRVSVFRKEHFNAAHRLFHTNWSDEKNQEVFGLCNNPNYHGHNYELIVQITGTINPETGYVIDMKEVSQLVQKEIIHKFDHKNLNLDVPEFAHLNPTAENIACVIYQKIRAALASHLDLKIRLYETERNFVEFPAH</sequence>
<accession>A0ABX0ESK4</accession>
<dbReference type="InterPro" id="IPR038418">
    <property type="entry name" value="6-PTP_synth/QueD_sf"/>
</dbReference>
<dbReference type="Pfam" id="PF01242">
    <property type="entry name" value="PTPS"/>
    <property type="match status" value="1"/>
</dbReference>
<reference evidence="9 10" key="1">
    <citation type="submission" date="2019-02" db="EMBL/GenBank/DDBJ databases">
        <title>Genome of a new Bacteroidetes strain.</title>
        <authorList>
            <person name="Pitt A."/>
        </authorList>
    </citation>
    <scope>NUCLEOTIDE SEQUENCE [LARGE SCALE GENOMIC DNA]</scope>
    <source>
        <strain evidence="9 10">50C-KIRBA</strain>
    </source>
</reference>
<name>A0ABX0ESK4_9BACT</name>